<dbReference type="InterPro" id="IPR027417">
    <property type="entry name" value="P-loop_NTPase"/>
</dbReference>
<reference evidence="5 6" key="1">
    <citation type="submission" date="2021-06" db="EMBL/GenBank/DDBJ databases">
        <title>A haploid diamondback moth (Plutella xylostella L.) genome assembly resolves 31 chromosomes and identifies a diamide resistance mutation.</title>
        <authorList>
            <person name="Ward C.M."/>
            <person name="Perry K.D."/>
            <person name="Baker G."/>
            <person name="Powis K."/>
            <person name="Heckel D.G."/>
            <person name="Baxter S.W."/>
        </authorList>
    </citation>
    <scope>NUCLEOTIDE SEQUENCE [LARGE SCALE GENOMIC DNA]</scope>
    <source>
        <strain evidence="5 6">LV</strain>
        <tissue evidence="5">Single pupa</tissue>
    </source>
</reference>
<keyword evidence="6" id="KW-1185">Reference proteome</keyword>
<gene>
    <name evidence="5" type="ORF">JYU34_002897</name>
</gene>
<organism evidence="5 6">
    <name type="scientific">Plutella xylostella</name>
    <name type="common">Diamondback moth</name>
    <name type="synonym">Plutella maculipennis</name>
    <dbReference type="NCBI Taxonomy" id="51655"/>
    <lineage>
        <taxon>Eukaryota</taxon>
        <taxon>Metazoa</taxon>
        <taxon>Ecdysozoa</taxon>
        <taxon>Arthropoda</taxon>
        <taxon>Hexapoda</taxon>
        <taxon>Insecta</taxon>
        <taxon>Pterygota</taxon>
        <taxon>Neoptera</taxon>
        <taxon>Endopterygota</taxon>
        <taxon>Lepidoptera</taxon>
        <taxon>Glossata</taxon>
        <taxon>Ditrysia</taxon>
        <taxon>Yponomeutoidea</taxon>
        <taxon>Plutellidae</taxon>
        <taxon>Plutella</taxon>
    </lineage>
</organism>
<accession>A0ABQ7R3D6</accession>
<dbReference type="Pfam" id="PF00406">
    <property type="entry name" value="ADK"/>
    <property type="match status" value="1"/>
</dbReference>
<dbReference type="InterPro" id="IPR000850">
    <property type="entry name" value="Adenylat/UMP-CMP_kin"/>
</dbReference>
<evidence type="ECO:0000256" key="1">
    <source>
        <dbReference type="ARBA" id="ARBA00022679"/>
    </source>
</evidence>
<sequence>MALGDVPIIWVLGGPGCGKGTQCEKLVQKYAFTHLSTGDLLRAELASGSERSQNIAAIMEKGGLVPNDIVLELLKEAVLKNAASSPGVLIDGFPRERDQGVAFEAAVAAPSVVLYFEASEATLLERIRARSLTSNRIDDNDATVALRLKTFLENNQKVLDQYPDKLKRINAERPVEEIFAEVTGIIDPLVAKS</sequence>
<keyword evidence="1 4" id="KW-0808">Transferase</keyword>
<dbReference type="HAMAP" id="MF_00235">
    <property type="entry name" value="Adenylate_kinase_Adk"/>
    <property type="match status" value="1"/>
</dbReference>
<dbReference type="PANTHER" id="PTHR23359">
    <property type="entry name" value="NUCLEOTIDE KINASE"/>
    <property type="match status" value="1"/>
</dbReference>
<name>A0ABQ7R3D6_PLUXY</name>
<evidence type="ECO:0008006" key="7">
    <source>
        <dbReference type="Google" id="ProtNLM"/>
    </source>
</evidence>
<dbReference type="EMBL" id="JAHIBW010000004">
    <property type="protein sequence ID" value="KAG7311814.1"/>
    <property type="molecule type" value="Genomic_DNA"/>
</dbReference>
<keyword evidence="2" id="KW-0547">Nucleotide-binding</keyword>
<comment type="similarity">
    <text evidence="4">Belongs to the adenylate kinase family.</text>
</comment>
<evidence type="ECO:0000313" key="6">
    <source>
        <dbReference type="Proteomes" id="UP000823941"/>
    </source>
</evidence>
<keyword evidence="3 4" id="KW-0418">Kinase</keyword>
<dbReference type="PRINTS" id="PR00094">
    <property type="entry name" value="ADENYLTKNASE"/>
</dbReference>
<protein>
    <recommendedName>
        <fullName evidence="7">Adenylate kinase</fullName>
    </recommendedName>
</protein>
<evidence type="ECO:0000313" key="5">
    <source>
        <dbReference type="EMBL" id="KAG7311814.1"/>
    </source>
</evidence>
<dbReference type="Proteomes" id="UP000823941">
    <property type="component" value="Chromosome 4"/>
</dbReference>
<dbReference type="Gene3D" id="3.40.50.300">
    <property type="entry name" value="P-loop containing nucleotide triphosphate hydrolases"/>
    <property type="match status" value="1"/>
</dbReference>
<dbReference type="InterPro" id="IPR033690">
    <property type="entry name" value="Adenylat_kinase_CS"/>
</dbReference>
<evidence type="ECO:0000256" key="4">
    <source>
        <dbReference type="RuleBase" id="RU003330"/>
    </source>
</evidence>
<evidence type="ECO:0000256" key="3">
    <source>
        <dbReference type="ARBA" id="ARBA00022777"/>
    </source>
</evidence>
<evidence type="ECO:0000256" key="2">
    <source>
        <dbReference type="ARBA" id="ARBA00022741"/>
    </source>
</evidence>
<comment type="caution">
    <text evidence="5">The sequence shown here is derived from an EMBL/GenBank/DDBJ whole genome shotgun (WGS) entry which is preliminary data.</text>
</comment>
<proteinExistence type="inferred from homology"/>
<dbReference type="SUPFAM" id="SSF52540">
    <property type="entry name" value="P-loop containing nucleoside triphosphate hydrolases"/>
    <property type="match status" value="1"/>
</dbReference>
<dbReference type="PROSITE" id="PS00113">
    <property type="entry name" value="ADENYLATE_KINASE"/>
    <property type="match status" value="1"/>
</dbReference>
<dbReference type="CDD" id="cd01428">
    <property type="entry name" value="ADK"/>
    <property type="match status" value="1"/>
</dbReference>